<keyword evidence="11" id="KW-0175">Coiled coil</keyword>
<dbReference type="InterPro" id="IPR007695">
    <property type="entry name" value="DNA_mismatch_repair_MutS-lik_N"/>
</dbReference>
<dbReference type="GO" id="GO:0006298">
    <property type="term" value="P:mismatch repair"/>
    <property type="evidence" value="ECO:0007669"/>
    <property type="project" value="UniProtKB-UniRule"/>
</dbReference>
<dbReference type="InterPro" id="IPR007861">
    <property type="entry name" value="DNA_mismatch_repair_MutS_clamp"/>
</dbReference>
<sequence length="865" mass="94578">MQQYLGIKAEYPDTLLLYRMGDFYELFHDDAERAAGLLDITLTRRGESAGQPIPMAGIPVHTLESYLARLLKLGESVAICEQTGAVGEQKGPVKREVVRIVTPGTVTEEALLEARSINRMVAVCPAGSAAIKGRKEGYGIASLEFASGQFRLLEVRDATELAAELARLDPVECLIPDQAAPIPGIEGFAPQRHADWHFDGVSARRVLTTHFGTRDLSGFGCDGLDLGIAAAGALLAYVQNRHRGDLAHITGLAHELRSQMLVLDPATRRNLELTRTLGGERHGSLLALLDTTRSAMGSRRLLQWLHQPLRDRAIIRERQTAITGLLEAGATAPLREALAGSADVERILSRIVLGSARPRDLTALLASLERLPPLHQALTPLAASAASLQALYEALAPEDELSATLAAALVEEPPLRVTDGGMIRAGFDAELDRLRALENDADSFLREIEAREREATGIPTLKVAYNRVHGYYIEVSRTRSAELPGRFMRRQTLKNAERYTTEELKRFEDEILSAREQAMARERALFDGLIAELQGRAPGLRVIADALAELDALACLAERARRLDWHCPELVDTPGIRIEQGRHPVVEAGLDAPFVANDTELDPEERRLLVITGPNMGGKSTYMRQTALIVLLACMGSFVPAARAQIGPVDRIFTRIGASDDLTSGRSTFMVEMTEAANILHNAGPESLVLMDEIGRGTSTFDGLALALACAERLTRHNRALTLFATHYFELTALAEREPAVANVHTDAMEHEHSIVFLHQVREGPANQSYGLQVAQLAGVPADVLKLARQHLRELEDRAAESDSPQLGLFTPKPDPANVAAPEPEPYEAEARALKALFDTLDPDDMSPREALDALYRMKDALREK</sequence>
<dbReference type="InterPro" id="IPR000432">
    <property type="entry name" value="DNA_mismatch_repair_MutS_C"/>
</dbReference>
<keyword evidence="15" id="KW-1185">Reference proteome</keyword>
<dbReference type="Pfam" id="PF01624">
    <property type="entry name" value="MutS_I"/>
    <property type="match status" value="1"/>
</dbReference>
<evidence type="ECO:0000256" key="1">
    <source>
        <dbReference type="ARBA" id="ARBA00006271"/>
    </source>
</evidence>
<evidence type="ECO:0000256" key="2">
    <source>
        <dbReference type="ARBA" id="ARBA00021982"/>
    </source>
</evidence>
<dbReference type="PANTHER" id="PTHR11361">
    <property type="entry name" value="DNA MISMATCH REPAIR PROTEIN MUTS FAMILY MEMBER"/>
    <property type="match status" value="1"/>
</dbReference>
<dbReference type="Pfam" id="PF05188">
    <property type="entry name" value="MutS_II"/>
    <property type="match status" value="1"/>
</dbReference>
<feature type="coiled-coil region" evidence="11">
    <location>
        <begin position="504"/>
        <end position="563"/>
    </location>
</feature>
<dbReference type="InterPro" id="IPR007696">
    <property type="entry name" value="DNA_mismatch_repair_MutS_core"/>
</dbReference>
<dbReference type="OrthoDB" id="9802448at2"/>
<dbReference type="GO" id="GO:0030983">
    <property type="term" value="F:mismatched DNA binding"/>
    <property type="evidence" value="ECO:0007669"/>
    <property type="project" value="InterPro"/>
</dbReference>
<proteinExistence type="inferred from homology"/>
<evidence type="ECO:0000313" key="14">
    <source>
        <dbReference type="EMBL" id="AKJ96475.1"/>
    </source>
</evidence>
<feature type="domain" description="DNA mismatch repair proteins mutS family" evidence="13">
    <location>
        <begin position="687"/>
        <end position="703"/>
    </location>
</feature>
<dbReference type="GO" id="GO:0005829">
    <property type="term" value="C:cytosol"/>
    <property type="evidence" value="ECO:0007669"/>
    <property type="project" value="TreeGrafter"/>
</dbReference>
<dbReference type="SUPFAM" id="SSF48334">
    <property type="entry name" value="DNA repair protein MutS, domain III"/>
    <property type="match status" value="1"/>
</dbReference>
<feature type="region of interest" description="Disordered" evidence="12">
    <location>
        <begin position="797"/>
        <end position="826"/>
    </location>
</feature>
<dbReference type="AlphaFoldDB" id="A0A0G3G5D5"/>
<comment type="function">
    <text evidence="8 9">This protein is involved in the repair of mismatches in DNA. It is possible that it carries out the mismatch recognition step. This protein has a weak ATPase activity.</text>
</comment>
<dbReference type="STRING" id="106634.TVD_09225"/>
<dbReference type="Proteomes" id="UP000064201">
    <property type="component" value="Chromosome"/>
</dbReference>
<evidence type="ECO:0000259" key="13">
    <source>
        <dbReference type="PROSITE" id="PS00486"/>
    </source>
</evidence>
<dbReference type="SUPFAM" id="SSF55271">
    <property type="entry name" value="DNA repair protein MutS, domain I"/>
    <property type="match status" value="1"/>
</dbReference>
<evidence type="ECO:0000256" key="12">
    <source>
        <dbReference type="SAM" id="MobiDB-lite"/>
    </source>
</evidence>
<dbReference type="HAMAP" id="MF_00096">
    <property type="entry name" value="MutS"/>
    <property type="match status" value="1"/>
</dbReference>
<evidence type="ECO:0000256" key="7">
    <source>
        <dbReference type="ARBA" id="ARBA00023204"/>
    </source>
</evidence>
<dbReference type="FunFam" id="3.40.50.300:FF:000283">
    <property type="entry name" value="DNA mismatch repair protein MutS"/>
    <property type="match status" value="1"/>
</dbReference>
<evidence type="ECO:0000256" key="4">
    <source>
        <dbReference type="ARBA" id="ARBA00022763"/>
    </source>
</evidence>
<dbReference type="FunFam" id="1.10.1420.10:FF:000001">
    <property type="entry name" value="DNA mismatch repair protein MutS"/>
    <property type="match status" value="1"/>
</dbReference>
<dbReference type="SUPFAM" id="SSF52540">
    <property type="entry name" value="P-loop containing nucleoside triphosphate hydrolases"/>
    <property type="match status" value="1"/>
</dbReference>
<dbReference type="InterPro" id="IPR016151">
    <property type="entry name" value="DNA_mismatch_repair_MutS_N"/>
</dbReference>
<dbReference type="Gene3D" id="3.40.50.300">
    <property type="entry name" value="P-loop containing nucleotide triphosphate hydrolases"/>
    <property type="match status" value="1"/>
</dbReference>
<dbReference type="PANTHER" id="PTHR11361:SF34">
    <property type="entry name" value="DNA MISMATCH REPAIR PROTEIN MSH1, MITOCHONDRIAL"/>
    <property type="match status" value="1"/>
</dbReference>
<name>A0A0G3G5D5_9GAMM</name>
<dbReference type="RefSeq" id="WP_047251957.1">
    <property type="nucleotide sequence ID" value="NZ_CP011367.1"/>
</dbReference>
<evidence type="ECO:0000256" key="5">
    <source>
        <dbReference type="ARBA" id="ARBA00022840"/>
    </source>
</evidence>
<dbReference type="InterPro" id="IPR036678">
    <property type="entry name" value="MutS_con_dom_sf"/>
</dbReference>
<dbReference type="Gene3D" id="1.10.1420.10">
    <property type="match status" value="2"/>
</dbReference>
<dbReference type="CDD" id="cd03284">
    <property type="entry name" value="ABC_MutS1"/>
    <property type="match status" value="1"/>
</dbReference>
<feature type="binding site" evidence="9">
    <location>
        <begin position="613"/>
        <end position="620"/>
    </location>
    <ligand>
        <name>ATP</name>
        <dbReference type="ChEBI" id="CHEBI:30616"/>
    </ligand>
</feature>
<keyword evidence="6 9" id="KW-0238">DNA-binding</keyword>
<evidence type="ECO:0000256" key="6">
    <source>
        <dbReference type="ARBA" id="ARBA00023125"/>
    </source>
</evidence>
<dbReference type="SMART" id="SM00533">
    <property type="entry name" value="MUTSd"/>
    <property type="match status" value="1"/>
</dbReference>
<evidence type="ECO:0000256" key="10">
    <source>
        <dbReference type="RuleBase" id="RU003756"/>
    </source>
</evidence>
<dbReference type="InterPro" id="IPR017261">
    <property type="entry name" value="DNA_mismatch_repair_MutS/MSH"/>
</dbReference>
<accession>A0A0G3G5D5</accession>
<dbReference type="FunFam" id="3.40.1170.10:FF:000001">
    <property type="entry name" value="DNA mismatch repair protein MutS"/>
    <property type="match status" value="1"/>
</dbReference>
<dbReference type="InterPro" id="IPR005748">
    <property type="entry name" value="DNA_mismatch_repair_MutS"/>
</dbReference>
<evidence type="ECO:0000256" key="11">
    <source>
        <dbReference type="SAM" id="Coils"/>
    </source>
</evidence>
<dbReference type="PIRSF" id="PIRSF037677">
    <property type="entry name" value="DNA_mis_repair_Msh6"/>
    <property type="match status" value="1"/>
</dbReference>
<keyword evidence="3 9" id="KW-0547">Nucleotide-binding</keyword>
<dbReference type="KEGG" id="tvr:TVD_09225"/>
<dbReference type="SUPFAM" id="SSF53150">
    <property type="entry name" value="DNA repair protein MutS, domain II"/>
    <property type="match status" value="1"/>
</dbReference>
<dbReference type="Gene3D" id="3.30.420.110">
    <property type="entry name" value="MutS, connector domain"/>
    <property type="match status" value="1"/>
</dbReference>
<dbReference type="EMBL" id="CP011367">
    <property type="protein sequence ID" value="AKJ96475.1"/>
    <property type="molecule type" value="Genomic_DNA"/>
</dbReference>
<evidence type="ECO:0000313" key="15">
    <source>
        <dbReference type="Proteomes" id="UP000064201"/>
    </source>
</evidence>
<reference evidence="14 15" key="1">
    <citation type="submission" date="2015-04" db="EMBL/GenBank/DDBJ databases">
        <title>Complete Sequence for the Genome of the Thioalkalivibrio versutus D301.</title>
        <authorList>
            <person name="Mu T."/>
            <person name="Zhou J."/>
            <person name="Xu X."/>
        </authorList>
    </citation>
    <scope>NUCLEOTIDE SEQUENCE [LARGE SCALE GENOMIC DNA]</scope>
    <source>
        <strain evidence="14 15">D301</strain>
    </source>
</reference>
<evidence type="ECO:0000256" key="9">
    <source>
        <dbReference type="HAMAP-Rule" id="MF_00096"/>
    </source>
</evidence>
<dbReference type="GO" id="GO:0140664">
    <property type="term" value="F:ATP-dependent DNA damage sensor activity"/>
    <property type="evidence" value="ECO:0007669"/>
    <property type="project" value="InterPro"/>
</dbReference>
<evidence type="ECO:0000256" key="8">
    <source>
        <dbReference type="ARBA" id="ARBA00024647"/>
    </source>
</evidence>
<keyword evidence="7 9" id="KW-0234">DNA repair</keyword>
<keyword evidence="5 9" id="KW-0067">ATP-binding</keyword>
<dbReference type="NCBIfam" id="TIGR01070">
    <property type="entry name" value="mutS1"/>
    <property type="match status" value="1"/>
</dbReference>
<dbReference type="InterPro" id="IPR007860">
    <property type="entry name" value="DNA_mmatch_repair_MutS_con_dom"/>
</dbReference>
<comment type="similarity">
    <text evidence="1 9 10">Belongs to the DNA mismatch repair MutS family.</text>
</comment>
<dbReference type="Pfam" id="PF05192">
    <property type="entry name" value="MutS_III"/>
    <property type="match status" value="1"/>
</dbReference>
<dbReference type="Pfam" id="PF05190">
    <property type="entry name" value="MutS_IV"/>
    <property type="match status" value="1"/>
</dbReference>
<evidence type="ECO:0000256" key="3">
    <source>
        <dbReference type="ARBA" id="ARBA00022741"/>
    </source>
</evidence>
<dbReference type="Pfam" id="PF00488">
    <property type="entry name" value="MutS_V"/>
    <property type="match status" value="1"/>
</dbReference>
<dbReference type="GO" id="GO:0003684">
    <property type="term" value="F:damaged DNA binding"/>
    <property type="evidence" value="ECO:0007669"/>
    <property type="project" value="UniProtKB-UniRule"/>
</dbReference>
<organism evidence="14 15">
    <name type="scientific">Thioalkalivibrio versutus</name>
    <dbReference type="NCBI Taxonomy" id="106634"/>
    <lineage>
        <taxon>Bacteria</taxon>
        <taxon>Pseudomonadati</taxon>
        <taxon>Pseudomonadota</taxon>
        <taxon>Gammaproteobacteria</taxon>
        <taxon>Chromatiales</taxon>
        <taxon>Ectothiorhodospiraceae</taxon>
        <taxon>Thioalkalivibrio</taxon>
    </lineage>
</organism>
<dbReference type="NCBIfam" id="NF003810">
    <property type="entry name" value="PRK05399.1"/>
    <property type="match status" value="1"/>
</dbReference>
<dbReference type="PROSITE" id="PS00486">
    <property type="entry name" value="DNA_MISMATCH_REPAIR_2"/>
    <property type="match status" value="1"/>
</dbReference>
<protein>
    <recommendedName>
        <fullName evidence="2 9">DNA mismatch repair protein MutS</fullName>
    </recommendedName>
</protein>
<dbReference type="InterPro" id="IPR036187">
    <property type="entry name" value="DNA_mismatch_repair_MutS_sf"/>
</dbReference>
<dbReference type="PATRIC" id="fig|106634.4.peg.1889"/>
<dbReference type="Gene3D" id="3.40.1170.10">
    <property type="entry name" value="DNA repair protein MutS, domain I"/>
    <property type="match status" value="1"/>
</dbReference>
<dbReference type="Gene3D" id="6.10.140.430">
    <property type="match status" value="1"/>
</dbReference>
<dbReference type="GO" id="GO:0005524">
    <property type="term" value="F:ATP binding"/>
    <property type="evidence" value="ECO:0007669"/>
    <property type="project" value="UniProtKB-UniRule"/>
</dbReference>
<dbReference type="SMART" id="SM00534">
    <property type="entry name" value="MUTSac"/>
    <property type="match status" value="1"/>
</dbReference>
<keyword evidence="4 9" id="KW-0227">DNA damage</keyword>
<dbReference type="InterPro" id="IPR027417">
    <property type="entry name" value="P-loop_NTPase"/>
</dbReference>
<gene>
    <name evidence="9" type="primary">mutS</name>
    <name evidence="14" type="ORF">TVD_09225</name>
</gene>
<dbReference type="InterPro" id="IPR045076">
    <property type="entry name" value="MutS"/>
</dbReference>